<organism evidence="2 3">
    <name type="scientific">Phrynocephalus forsythii</name>
    <dbReference type="NCBI Taxonomy" id="171643"/>
    <lineage>
        <taxon>Eukaryota</taxon>
        <taxon>Metazoa</taxon>
        <taxon>Chordata</taxon>
        <taxon>Craniata</taxon>
        <taxon>Vertebrata</taxon>
        <taxon>Euteleostomi</taxon>
        <taxon>Lepidosauria</taxon>
        <taxon>Squamata</taxon>
        <taxon>Bifurcata</taxon>
        <taxon>Unidentata</taxon>
        <taxon>Episquamata</taxon>
        <taxon>Toxicofera</taxon>
        <taxon>Iguania</taxon>
        <taxon>Acrodonta</taxon>
        <taxon>Agamidae</taxon>
        <taxon>Agaminae</taxon>
        <taxon>Phrynocephalus</taxon>
    </lineage>
</organism>
<dbReference type="EMBL" id="JAPFRF010000001">
    <property type="protein sequence ID" value="KAJ7344536.1"/>
    <property type="molecule type" value="Genomic_DNA"/>
</dbReference>
<comment type="caution">
    <text evidence="2">The sequence shown here is derived from an EMBL/GenBank/DDBJ whole genome shotgun (WGS) entry which is preliminary data.</text>
</comment>
<feature type="compositionally biased region" description="Basic residues" evidence="1">
    <location>
        <begin position="36"/>
        <end position="48"/>
    </location>
</feature>
<name>A0A9Q1B822_9SAUR</name>
<reference evidence="2" key="1">
    <citation type="journal article" date="2023" name="DNA Res.">
        <title>Chromosome-level genome assembly of Phrynocephalus forsythii using third-generation DNA sequencing and Hi-C analysis.</title>
        <authorList>
            <person name="Qi Y."/>
            <person name="Zhao W."/>
            <person name="Zhao Y."/>
            <person name="Niu C."/>
            <person name="Cao S."/>
            <person name="Zhang Y."/>
        </authorList>
    </citation>
    <scope>NUCLEOTIDE SEQUENCE</scope>
    <source>
        <tissue evidence="2">Muscle</tissue>
    </source>
</reference>
<feature type="region of interest" description="Disordered" evidence="1">
    <location>
        <begin position="35"/>
        <end position="130"/>
    </location>
</feature>
<accession>A0A9Q1B822</accession>
<protein>
    <submittedName>
        <fullName evidence="2">Uncharacterized protein</fullName>
    </submittedName>
</protein>
<sequence>MRSAGSTVRFARRKPWTLQPLLRFMCAQRYLAISKTRSKRSPSAHAQRHAGGEQPGQKPHGSSSSGFKPARHPPPVPRALHRVRNWLSAGPSPPDPIPRAYLPRLLMSSAGTLATDSGTRRGQMKSGKEA</sequence>
<dbReference type="AlphaFoldDB" id="A0A9Q1B822"/>
<dbReference type="Proteomes" id="UP001142489">
    <property type="component" value="Unassembled WGS sequence"/>
</dbReference>
<proteinExistence type="predicted"/>
<evidence type="ECO:0000313" key="3">
    <source>
        <dbReference type="Proteomes" id="UP001142489"/>
    </source>
</evidence>
<gene>
    <name evidence="2" type="ORF">JRQ81_000486</name>
</gene>
<evidence type="ECO:0000313" key="2">
    <source>
        <dbReference type="EMBL" id="KAJ7344536.1"/>
    </source>
</evidence>
<keyword evidence="3" id="KW-1185">Reference proteome</keyword>
<evidence type="ECO:0000256" key="1">
    <source>
        <dbReference type="SAM" id="MobiDB-lite"/>
    </source>
</evidence>